<dbReference type="Pfam" id="PF01022">
    <property type="entry name" value="HTH_5"/>
    <property type="match status" value="1"/>
</dbReference>
<dbReference type="CDD" id="cd00090">
    <property type="entry name" value="HTH_ARSR"/>
    <property type="match status" value="1"/>
</dbReference>
<dbReference type="SUPFAM" id="SSF46785">
    <property type="entry name" value="Winged helix' DNA-binding domain"/>
    <property type="match status" value="1"/>
</dbReference>
<organism evidence="5 6">
    <name type="scientific">Pueribacillus theae</name>
    <dbReference type="NCBI Taxonomy" id="2171751"/>
    <lineage>
        <taxon>Bacteria</taxon>
        <taxon>Bacillati</taxon>
        <taxon>Bacillota</taxon>
        <taxon>Bacilli</taxon>
        <taxon>Bacillales</taxon>
        <taxon>Bacillaceae</taxon>
        <taxon>Pueribacillus</taxon>
    </lineage>
</organism>
<evidence type="ECO:0000313" key="5">
    <source>
        <dbReference type="EMBL" id="PWA08406.1"/>
    </source>
</evidence>
<dbReference type="PRINTS" id="PR00778">
    <property type="entry name" value="HTHARSR"/>
</dbReference>
<keyword evidence="3" id="KW-0804">Transcription</keyword>
<gene>
    <name evidence="5" type="ORF">DCC39_14955</name>
</gene>
<keyword evidence="2" id="KW-0238">DNA-binding</keyword>
<dbReference type="InterPro" id="IPR051081">
    <property type="entry name" value="HTH_MetalResp_TranReg"/>
</dbReference>
<dbReference type="InterPro" id="IPR001845">
    <property type="entry name" value="HTH_ArsR_DNA-bd_dom"/>
</dbReference>
<dbReference type="SMART" id="SM00418">
    <property type="entry name" value="HTH_ARSR"/>
    <property type="match status" value="1"/>
</dbReference>
<dbReference type="InterPro" id="IPR011991">
    <property type="entry name" value="ArsR-like_HTH"/>
</dbReference>
<dbReference type="Gene3D" id="1.10.10.10">
    <property type="entry name" value="Winged helix-like DNA-binding domain superfamily/Winged helix DNA-binding domain"/>
    <property type="match status" value="1"/>
</dbReference>
<dbReference type="InterPro" id="IPR036390">
    <property type="entry name" value="WH_DNA-bd_sf"/>
</dbReference>
<feature type="domain" description="HTH arsR-type" evidence="4">
    <location>
        <begin position="1"/>
        <end position="72"/>
    </location>
</feature>
<dbReference type="PROSITE" id="PS50987">
    <property type="entry name" value="HTH_ARSR_2"/>
    <property type="match status" value="1"/>
</dbReference>
<keyword evidence="6" id="KW-1185">Reference proteome</keyword>
<dbReference type="GO" id="GO:0003700">
    <property type="term" value="F:DNA-binding transcription factor activity"/>
    <property type="evidence" value="ECO:0007669"/>
    <property type="project" value="InterPro"/>
</dbReference>
<dbReference type="AlphaFoldDB" id="A0A2U1JT77"/>
<accession>A0A2U1JT77</accession>
<evidence type="ECO:0000259" key="4">
    <source>
        <dbReference type="PROSITE" id="PS50987"/>
    </source>
</evidence>
<dbReference type="InterPro" id="IPR036388">
    <property type="entry name" value="WH-like_DNA-bd_sf"/>
</dbReference>
<protein>
    <submittedName>
        <fullName evidence="5">Transcriptional regulator</fullName>
    </submittedName>
</protein>
<name>A0A2U1JT77_9BACI</name>
<dbReference type="EMBL" id="QCZG01000038">
    <property type="protein sequence ID" value="PWA08406.1"/>
    <property type="molecule type" value="Genomic_DNA"/>
</dbReference>
<dbReference type="PANTHER" id="PTHR33154">
    <property type="entry name" value="TRANSCRIPTIONAL REGULATOR, ARSR FAMILY"/>
    <property type="match status" value="1"/>
</dbReference>
<sequence>MNELCIRGQVCVCDLTEIMGMPQPKLSYHLKILMDSNLIKQEKKGTWNYYELNQGQVNHLLSPELCCLFRPTCW</sequence>
<evidence type="ECO:0000256" key="3">
    <source>
        <dbReference type="ARBA" id="ARBA00023163"/>
    </source>
</evidence>
<proteinExistence type="predicted"/>
<comment type="caution">
    <text evidence="5">The sequence shown here is derived from an EMBL/GenBank/DDBJ whole genome shotgun (WGS) entry which is preliminary data.</text>
</comment>
<evidence type="ECO:0000256" key="1">
    <source>
        <dbReference type="ARBA" id="ARBA00023015"/>
    </source>
</evidence>
<evidence type="ECO:0000256" key="2">
    <source>
        <dbReference type="ARBA" id="ARBA00023125"/>
    </source>
</evidence>
<dbReference type="GO" id="GO:0003677">
    <property type="term" value="F:DNA binding"/>
    <property type="evidence" value="ECO:0007669"/>
    <property type="project" value="UniProtKB-KW"/>
</dbReference>
<dbReference type="Proteomes" id="UP000245998">
    <property type="component" value="Unassembled WGS sequence"/>
</dbReference>
<dbReference type="NCBIfam" id="NF033788">
    <property type="entry name" value="HTH_metalloreg"/>
    <property type="match status" value="1"/>
</dbReference>
<dbReference type="PANTHER" id="PTHR33154:SF18">
    <property type="entry name" value="ARSENICAL RESISTANCE OPERON REPRESSOR"/>
    <property type="match status" value="1"/>
</dbReference>
<dbReference type="OrthoDB" id="9798835at2"/>
<reference evidence="5 6" key="1">
    <citation type="submission" date="2018-04" db="EMBL/GenBank/DDBJ databases">
        <title>Camelliibacillus theae gen. nov., sp. nov., isolated from Pu'er tea.</title>
        <authorList>
            <person name="Niu L."/>
        </authorList>
    </citation>
    <scope>NUCLEOTIDE SEQUENCE [LARGE SCALE GENOMIC DNA]</scope>
    <source>
        <strain evidence="5 6">T8</strain>
    </source>
</reference>
<evidence type="ECO:0000313" key="6">
    <source>
        <dbReference type="Proteomes" id="UP000245998"/>
    </source>
</evidence>
<keyword evidence="1" id="KW-0805">Transcription regulation</keyword>